<name>A0A1Y0B338_9LAMI</name>
<accession>A0A1Y0B338</accession>
<reference evidence="2" key="1">
    <citation type="submission" date="2017-03" db="EMBL/GenBank/DDBJ databases">
        <title>The mitochondrial genome of the carnivorous plant Utricularia reniformis (Lentibulariaceae): structure, comparative analysis and evolutionary landmarks.</title>
        <authorList>
            <person name="Silva S.R."/>
            <person name="Alvarenga D.O."/>
            <person name="Michael T.P."/>
            <person name="Miranda V.F.O."/>
            <person name="Varani A.M."/>
        </authorList>
    </citation>
    <scope>NUCLEOTIDE SEQUENCE</scope>
</reference>
<gene>
    <name evidence="2" type="ORF">AEK19_MT1620</name>
</gene>
<dbReference type="EMBL" id="KY774314">
    <property type="protein sequence ID" value="ART31804.1"/>
    <property type="molecule type" value="Genomic_DNA"/>
</dbReference>
<sequence length="50" mass="5691">MTFLILIWTALKDNNLSSIARPRTYSQFPSNYHRSGPSEASYEIELSPST</sequence>
<evidence type="ECO:0000313" key="2">
    <source>
        <dbReference type="EMBL" id="ART31804.1"/>
    </source>
</evidence>
<dbReference type="AlphaFoldDB" id="A0A1Y0B338"/>
<organism evidence="2">
    <name type="scientific">Utricularia reniformis</name>
    <dbReference type="NCBI Taxonomy" id="192314"/>
    <lineage>
        <taxon>Eukaryota</taxon>
        <taxon>Viridiplantae</taxon>
        <taxon>Streptophyta</taxon>
        <taxon>Embryophyta</taxon>
        <taxon>Tracheophyta</taxon>
        <taxon>Spermatophyta</taxon>
        <taxon>Magnoliopsida</taxon>
        <taxon>eudicotyledons</taxon>
        <taxon>Gunneridae</taxon>
        <taxon>Pentapetalae</taxon>
        <taxon>asterids</taxon>
        <taxon>lamiids</taxon>
        <taxon>Lamiales</taxon>
        <taxon>Lentibulariaceae</taxon>
        <taxon>Utricularia</taxon>
    </lineage>
</organism>
<evidence type="ECO:0000256" key="1">
    <source>
        <dbReference type="SAM" id="MobiDB-lite"/>
    </source>
</evidence>
<proteinExistence type="predicted"/>
<feature type="region of interest" description="Disordered" evidence="1">
    <location>
        <begin position="30"/>
        <end position="50"/>
    </location>
</feature>
<keyword evidence="2" id="KW-0496">Mitochondrion</keyword>
<geneLocation type="mitochondrion" evidence="2"/>
<protein>
    <submittedName>
        <fullName evidence="2">Uncharacterized protein</fullName>
    </submittedName>
</protein>